<feature type="compositionally biased region" description="Polar residues" evidence="1">
    <location>
        <begin position="47"/>
        <end position="84"/>
    </location>
</feature>
<dbReference type="AlphaFoldDB" id="A0A1D1V0A2"/>
<feature type="compositionally biased region" description="Polar residues" evidence="1">
    <location>
        <begin position="118"/>
        <end position="129"/>
    </location>
</feature>
<protein>
    <submittedName>
        <fullName evidence="3">Uncharacterized protein</fullName>
    </submittedName>
</protein>
<proteinExistence type="predicted"/>
<evidence type="ECO:0000256" key="2">
    <source>
        <dbReference type="SAM" id="SignalP"/>
    </source>
</evidence>
<feature type="compositionally biased region" description="Low complexity" evidence="1">
    <location>
        <begin position="389"/>
        <end position="404"/>
    </location>
</feature>
<feature type="compositionally biased region" description="Polar residues" evidence="1">
    <location>
        <begin position="413"/>
        <end position="429"/>
    </location>
</feature>
<feature type="compositionally biased region" description="Low complexity" evidence="1">
    <location>
        <begin position="457"/>
        <end position="469"/>
    </location>
</feature>
<comment type="caution">
    <text evidence="3">The sequence shown here is derived from an EMBL/GenBank/DDBJ whole genome shotgun (WGS) entry which is preliminary data.</text>
</comment>
<evidence type="ECO:0000256" key="1">
    <source>
        <dbReference type="SAM" id="MobiDB-lite"/>
    </source>
</evidence>
<feature type="compositionally biased region" description="Polar residues" evidence="1">
    <location>
        <begin position="367"/>
        <end position="376"/>
    </location>
</feature>
<keyword evidence="4" id="KW-1185">Reference proteome</keyword>
<feature type="signal peptide" evidence="2">
    <location>
        <begin position="1"/>
        <end position="23"/>
    </location>
</feature>
<dbReference type="Proteomes" id="UP000186922">
    <property type="component" value="Unassembled WGS sequence"/>
</dbReference>
<sequence>MDVLGRLLLIPIFSMVLIRLSRGQQQGYGSRAGAANAVQSQPIVNANGFNSYSQPRQSAGASPGVNQNNYGSSPDQRYSNTQGAQRPPVYQTPVQTQNRQVPGVPPNTGAYSPPANEMQPQRPIQTPPGSGSPVVDFSKPNARCECYIATLASNDTMDLMDLLLPFGTSRAITTERTDITCRELKTQCIQHCKIQQESCLPDGLRTIVANTNPPASYGSYACTNLPNREEVRRPAAIFYALNAMYCKDEGYIDSLDDQYCCLNFRHPFAQNETIRLFSPECREILSPDCGNGTDSQNATSTTPAGNSSVTSSTPASEIATPATLASTANTTSGQAGGSAATPTVPSSASTASTGTPTANNTAPAGPQPSSNVSLTANLPGGGTINMAVSTNTSNPQPTNTPSTTRPSQGPDAATTSAVTTRNPVTTTAAPGSGLASIVSNDNRPGSPLNASSIVVTSAPARASSAAPSG</sequence>
<feature type="compositionally biased region" description="Polar residues" evidence="1">
    <location>
        <begin position="437"/>
        <end position="455"/>
    </location>
</feature>
<evidence type="ECO:0000313" key="3">
    <source>
        <dbReference type="EMBL" id="GAU93382.1"/>
    </source>
</evidence>
<reference evidence="3 4" key="1">
    <citation type="journal article" date="2016" name="Nat. Commun.">
        <title>Extremotolerant tardigrade genome and improved radiotolerance of human cultured cells by tardigrade-unique protein.</title>
        <authorList>
            <person name="Hashimoto T."/>
            <person name="Horikawa D.D."/>
            <person name="Saito Y."/>
            <person name="Kuwahara H."/>
            <person name="Kozuka-Hata H."/>
            <person name="Shin-I T."/>
            <person name="Minakuchi Y."/>
            <person name="Ohishi K."/>
            <person name="Motoyama A."/>
            <person name="Aizu T."/>
            <person name="Enomoto A."/>
            <person name="Kondo K."/>
            <person name="Tanaka S."/>
            <person name="Hara Y."/>
            <person name="Koshikawa S."/>
            <person name="Sagara H."/>
            <person name="Miura T."/>
            <person name="Yokobori S."/>
            <person name="Miyagawa K."/>
            <person name="Suzuki Y."/>
            <person name="Kubo T."/>
            <person name="Oyama M."/>
            <person name="Kohara Y."/>
            <person name="Fujiyama A."/>
            <person name="Arakawa K."/>
            <person name="Katayama T."/>
            <person name="Toyoda A."/>
            <person name="Kunieda T."/>
        </authorList>
    </citation>
    <scope>NUCLEOTIDE SEQUENCE [LARGE SCALE GENOMIC DNA]</scope>
    <source>
        <strain evidence="3 4">YOKOZUNA-1</strain>
    </source>
</reference>
<feature type="region of interest" description="Disordered" evidence="1">
    <location>
        <begin position="328"/>
        <end position="469"/>
    </location>
</feature>
<keyword evidence="2" id="KW-0732">Signal</keyword>
<evidence type="ECO:0000313" key="4">
    <source>
        <dbReference type="Proteomes" id="UP000186922"/>
    </source>
</evidence>
<dbReference type="EMBL" id="BDGG01000002">
    <property type="protein sequence ID" value="GAU93382.1"/>
    <property type="molecule type" value="Genomic_DNA"/>
</dbReference>
<feature type="region of interest" description="Disordered" evidence="1">
    <location>
        <begin position="292"/>
        <end position="316"/>
    </location>
</feature>
<dbReference type="OrthoDB" id="10069032at2759"/>
<organism evidence="3 4">
    <name type="scientific">Ramazzottius varieornatus</name>
    <name type="common">Water bear</name>
    <name type="synonym">Tardigrade</name>
    <dbReference type="NCBI Taxonomy" id="947166"/>
    <lineage>
        <taxon>Eukaryota</taxon>
        <taxon>Metazoa</taxon>
        <taxon>Ecdysozoa</taxon>
        <taxon>Tardigrada</taxon>
        <taxon>Eutardigrada</taxon>
        <taxon>Parachela</taxon>
        <taxon>Hypsibioidea</taxon>
        <taxon>Ramazzottiidae</taxon>
        <taxon>Ramazzottius</taxon>
    </lineage>
</organism>
<name>A0A1D1V0A2_RAMVA</name>
<feature type="region of interest" description="Disordered" evidence="1">
    <location>
        <begin position="47"/>
        <end position="134"/>
    </location>
</feature>
<feature type="compositionally biased region" description="Low complexity" evidence="1">
    <location>
        <begin position="337"/>
        <end position="364"/>
    </location>
</feature>
<accession>A0A1D1V0A2</accession>
<feature type="chain" id="PRO_5008897883" evidence="2">
    <location>
        <begin position="24"/>
        <end position="469"/>
    </location>
</feature>
<feature type="compositionally biased region" description="Polar residues" evidence="1">
    <location>
        <begin position="292"/>
        <end position="315"/>
    </location>
</feature>
<gene>
    <name evidence="3" type="primary">RvY_05334-1</name>
    <name evidence="3" type="synonym">RvY_05334.1</name>
    <name evidence="3" type="ORF">RvY_05334</name>
</gene>